<dbReference type="EMBL" id="AP024849">
    <property type="protein sequence ID" value="BCZ49323.1"/>
    <property type="molecule type" value="Genomic_DNA"/>
</dbReference>
<dbReference type="RefSeq" id="WP_224035511.1">
    <property type="nucleotide sequence ID" value="NZ_AP024849.1"/>
</dbReference>
<dbReference type="InterPro" id="IPR010982">
    <property type="entry name" value="Lambda_DNA-bd_dom_sf"/>
</dbReference>
<dbReference type="SMART" id="SM00530">
    <property type="entry name" value="HTH_XRE"/>
    <property type="match status" value="1"/>
</dbReference>
<name>A0ABN6J6B0_9CLOT</name>
<dbReference type="CDD" id="cd00093">
    <property type="entry name" value="HTH_XRE"/>
    <property type="match status" value="1"/>
</dbReference>
<dbReference type="Proteomes" id="UP000824633">
    <property type="component" value="Chromosome"/>
</dbReference>
<reference evidence="3" key="1">
    <citation type="submission" date="2021-07" db="EMBL/GenBank/DDBJ databases">
        <title>Complete genome sequencing of a Clostridium isolate.</title>
        <authorList>
            <person name="Ueki A."/>
            <person name="Tonouchi A."/>
        </authorList>
    </citation>
    <scope>NUCLEOTIDE SEQUENCE [LARGE SCALE GENOMIC DNA]</scope>
    <source>
        <strain evidence="3">C5S11</strain>
    </source>
</reference>
<organism evidence="2 3">
    <name type="scientific">Clostridium gelidum</name>
    <dbReference type="NCBI Taxonomy" id="704125"/>
    <lineage>
        <taxon>Bacteria</taxon>
        <taxon>Bacillati</taxon>
        <taxon>Bacillota</taxon>
        <taxon>Clostridia</taxon>
        <taxon>Eubacteriales</taxon>
        <taxon>Clostridiaceae</taxon>
        <taxon>Clostridium</taxon>
    </lineage>
</organism>
<dbReference type="SUPFAM" id="SSF47413">
    <property type="entry name" value="lambda repressor-like DNA-binding domains"/>
    <property type="match status" value="1"/>
</dbReference>
<proteinExistence type="predicted"/>
<evidence type="ECO:0000313" key="2">
    <source>
        <dbReference type="EMBL" id="BCZ49323.1"/>
    </source>
</evidence>
<protein>
    <recommendedName>
        <fullName evidence="1">HTH cro/C1-type domain-containing protein</fullName>
    </recommendedName>
</protein>
<keyword evidence="3" id="KW-1185">Reference proteome</keyword>
<dbReference type="PROSITE" id="PS50943">
    <property type="entry name" value="HTH_CROC1"/>
    <property type="match status" value="1"/>
</dbReference>
<gene>
    <name evidence="2" type="ORF">psyc5s11_53900</name>
</gene>
<dbReference type="Pfam" id="PF01381">
    <property type="entry name" value="HTH_3"/>
    <property type="match status" value="1"/>
</dbReference>
<sequence>MELDLHKIKIAQAKACLSVNELVEKTGLGRATVSKILNGVNNPSIKTVGLLAKALNIDVSEIIKVEK</sequence>
<accession>A0ABN6J6B0</accession>
<evidence type="ECO:0000259" key="1">
    <source>
        <dbReference type="PROSITE" id="PS50943"/>
    </source>
</evidence>
<evidence type="ECO:0000313" key="3">
    <source>
        <dbReference type="Proteomes" id="UP000824633"/>
    </source>
</evidence>
<dbReference type="Gene3D" id="1.10.260.40">
    <property type="entry name" value="lambda repressor-like DNA-binding domains"/>
    <property type="match status" value="1"/>
</dbReference>
<feature type="domain" description="HTH cro/C1-type" evidence="1">
    <location>
        <begin position="8"/>
        <end position="62"/>
    </location>
</feature>
<dbReference type="InterPro" id="IPR001387">
    <property type="entry name" value="Cro/C1-type_HTH"/>
</dbReference>